<organism evidence="2 3">
    <name type="scientific">Pyrenophora tritici-repentis</name>
    <dbReference type="NCBI Taxonomy" id="45151"/>
    <lineage>
        <taxon>Eukaryota</taxon>
        <taxon>Fungi</taxon>
        <taxon>Dikarya</taxon>
        <taxon>Ascomycota</taxon>
        <taxon>Pezizomycotina</taxon>
        <taxon>Dothideomycetes</taxon>
        <taxon>Pleosporomycetidae</taxon>
        <taxon>Pleosporales</taxon>
        <taxon>Pleosporineae</taxon>
        <taxon>Pleosporaceae</taxon>
        <taxon>Pyrenophora</taxon>
    </lineage>
</organism>
<evidence type="ECO:0000313" key="3">
    <source>
        <dbReference type="Proteomes" id="UP000249757"/>
    </source>
</evidence>
<evidence type="ECO:0000313" key="2">
    <source>
        <dbReference type="EMBL" id="KAI1510927.1"/>
    </source>
</evidence>
<feature type="compositionally biased region" description="Low complexity" evidence="1">
    <location>
        <begin position="167"/>
        <end position="185"/>
    </location>
</feature>
<sequence length="197" mass="22095">MAQQQERASIPDSMATDLEVIKDYVQYNFGDREPSKHLQQLQQRVALNEQIEESLRTIQGLMSRRSYLSLKLESVRTKNSKKQDREPSKDLSNLTMTTNATTDHQTQPQGNKTPDASTAVVASRPISEYKSGKFTPEEVLECFSRFRNANFGPDTGHSMLESRFRHPTAPSTPSSGLSSSDKSNTPTCSHTIWEISA</sequence>
<feature type="compositionally biased region" description="Polar residues" evidence="1">
    <location>
        <begin position="90"/>
        <end position="116"/>
    </location>
</feature>
<name>A0A2W1G067_9PLEO</name>
<proteinExistence type="predicted"/>
<reference evidence="3" key="1">
    <citation type="journal article" date="2022" name="Microb. Genom.">
        <title>A global pangenome for the wheat fungal pathogen Pyrenophora tritici-repentis and prediction of effector protein structural homology.</title>
        <authorList>
            <person name="Moolhuijzen P.M."/>
            <person name="See P.T."/>
            <person name="Shi G."/>
            <person name="Powell H.R."/>
            <person name="Cockram J."/>
            <person name="Jorgensen L.N."/>
            <person name="Benslimane H."/>
            <person name="Strelkov S.E."/>
            <person name="Turner J."/>
            <person name="Liu Z."/>
            <person name="Moffat C.S."/>
        </authorList>
    </citation>
    <scope>NUCLEOTIDE SEQUENCE [LARGE SCALE GENOMIC DNA]</scope>
</reference>
<keyword evidence="3" id="KW-1185">Reference proteome</keyword>
<dbReference type="Proteomes" id="UP000249757">
    <property type="component" value="Unassembled WGS sequence"/>
</dbReference>
<protein>
    <submittedName>
        <fullName evidence="2">Uncharacterized protein</fullName>
    </submittedName>
</protein>
<dbReference type="AlphaFoldDB" id="A0A2W1G067"/>
<comment type="caution">
    <text evidence="2">The sequence shown here is derived from an EMBL/GenBank/DDBJ whole genome shotgun (WGS) entry which is preliminary data.</text>
</comment>
<evidence type="ECO:0000256" key="1">
    <source>
        <dbReference type="SAM" id="MobiDB-lite"/>
    </source>
</evidence>
<feature type="region of interest" description="Disordered" evidence="1">
    <location>
        <begin position="74"/>
        <end position="120"/>
    </location>
</feature>
<gene>
    <name evidence="2" type="ORF">Ptr86124_010048</name>
</gene>
<dbReference type="EMBL" id="NRDI02000015">
    <property type="protein sequence ID" value="KAI1510927.1"/>
    <property type="molecule type" value="Genomic_DNA"/>
</dbReference>
<feature type="compositionally biased region" description="Basic and acidic residues" evidence="1">
    <location>
        <begin position="74"/>
        <end position="89"/>
    </location>
</feature>
<accession>A0A2W1G067</accession>
<feature type="region of interest" description="Disordered" evidence="1">
    <location>
        <begin position="157"/>
        <end position="190"/>
    </location>
</feature>